<dbReference type="EMBL" id="JAFELM010000028">
    <property type="protein sequence ID" value="MBM6617797.1"/>
    <property type="molecule type" value="Genomic_DNA"/>
</dbReference>
<dbReference type="Proteomes" id="UP001518925">
    <property type="component" value="Unassembled WGS sequence"/>
</dbReference>
<sequence>MSETIKHESLKNRKLPFAYQIVPKHMKEEYSIHSPIYVTFHPTKDTHGNKVEQEVTMTISVHTHADVWKSHSKEDYKVKKEQLTNFIIHEVDRIIPVKKHLLYSESGSPRTYERFIGKMGVGGFPLTVKNAILKPKGVRSRLPGFYIVGEQVFPAPGTLSASLSGYYAARAINKEQDL</sequence>
<name>A0ABS2DH40_9BACI</name>
<comment type="caution">
    <text evidence="1">The sequence shown here is derived from an EMBL/GenBank/DDBJ whole genome shotgun (WGS) entry which is preliminary data.</text>
</comment>
<evidence type="ECO:0000313" key="2">
    <source>
        <dbReference type="Proteomes" id="UP001518925"/>
    </source>
</evidence>
<dbReference type="InterPro" id="IPR045892">
    <property type="entry name" value="CrtISO-like"/>
</dbReference>
<dbReference type="PANTHER" id="PTHR46313">
    <property type="match status" value="1"/>
</dbReference>
<keyword evidence="2" id="KW-1185">Reference proteome</keyword>
<organism evidence="1 2">
    <name type="scientific">Bacillus suaedaesalsae</name>
    <dbReference type="NCBI Taxonomy" id="2810349"/>
    <lineage>
        <taxon>Bacteria</taxon>
        <taxon>Bacillati</taxon>
        <taxon>Bacillota</taxon>
        <taxon>Bacilli</taxon>
        <taxon>Bacillales</taxon>
        <taxon>Bacillaceae</taxon>
        <taxon>Bacillus</taxon>
    </lineage>
</organism>
<gene>
    <name evidence="1" type="ORF">JR050_08965</name>
</gene>
<dbReference type="PANTHER" id="PTHR46313:SF3">
    <property type="entry name" value="PROLYCOPENE ISOMERASE, CHLOROPLASTIC"/>
    <property type="match status" value="1"/>
</dbReference>
<protein>
    <recommendedName>
        <fullName evidence="3">Amine oxidase domain-containing protein</fullName>
    </recommendedName>
</protein>
<reference evidence="1 2" key="1">
    <citation type="submission" date="2021-02" db="EMBL/GenBank/DDBJ databases">
        <title>Bacillus sp. RD4P76, an endophyte from a halophyte.</title>
        <authorList>
            <person name="Sun J.-Q."/>
        </authorList>
    </citation>
    <scope>NUCLEOTIDE SEQUENCE [LARGE SCALE GENOMIC DNA]</scope>
    <source>
        <strain evidence="1 2">RD4P76</strain>
    </source>
</reference>
<proteinExistence type="predicted"/>
<accession>A0ABS2DH40</accession>
<evidence type="ECO:0000313" key="1">
    <source>
        <dbReference type="EMBL" id="MBM6617797.1"/>
    </source>
</evidence>
<evidence type="ECO:0008006" key="3">
    <source>
        <dbReference type="Google" id="ProtNLM"/>
    </source>
</evidence>
<dbReference type="RefSeq" id="WP_204203168.1">
    <property type="nucleotide sequence ID" value="NZ_JAFELM010000028.1"/>
</dbReference>